<sequence length="678" mass="77155">MSERKLEKYLKRKLPEITSEKSSTPILISDSKGNYLKTHTETEIDHEIRWYCERGRSTIAGYSWLESNIQRLTDRLDSIHVYVWLGTCDLTSYKRPFISLALPTDNILQSIFDTYDKFITLLAKYPNSHLTFLEIPIYSIVEWNKYQKHQQPSSFNPQDEILISQLEKLNCYIKELNTQLATNPSPMFSVDISHNQSKNSKSKKHLTRHNYNFTLLINVNGSRVELFVNGIFKDLCAYLSKHFDSFDILNNEIANYLEDISANYKDKDRNLGNSASSILKGKSRQPTVGTSTTCRLALSPSSSPQVLDISSGSPKSTPLESSISKPLTEICPMCSEFVVEEGIACDKCNFWLHFECTGINKDKTNLNSIQGEDFICMLCNNDLLYEDRNTNETLCQVTQDNEDIHSDSILSNVSIIDPSSNTHKQLISNSSAINSSNDAKGELGQPTNENQVNIPINAEIIKPKTTKRAYKTKDEKEDIIINQKTRILTLENEINQLKNVVNSQNESQHNQSSCCQQKIRDELMDQRIRMLETQMVQNMCINTALTTQLAMQTRSTYPMSAHPPNMHCGAPPFNHFQHPVSTSSHIPLHSIPSFQAYNHHQFVHQFQPLAYNYSNEPHRSNVYMAHPSTNHMDTSGLHDRVQHSQQHNYPQQGPPIGQFPVSHADTQSRQSSACVNNS</sequence>
<dbReference type="AlphaFoldDB" id="A0A8S3Q1T4"/>
<dbReference type="InterPro" id="IPR001965">
    <property type="entry name" value="Znf_PHD"/>
</dbReference>
<keyword evidence="9" id="KW-1185">Reference proteome</keyword>
<dbReference type="PROSITE" id="PS01359">
    <property type="entry name" value="ZF_PHD_1"/>
    <property type="match status" value="1"/>
</dbReference>
<dbReference type="InterPro" id="IPR013083">
    <property type="entry name" value="Znf_RING/FYVE/PHD"/>
</dbReference>
<dbReference type="PROSITE" id="PS50016">
    <property type="entry name" value="ZF_PHD_2"/>
    <property type="match status" value="1"/>
</dbReference>
<dbReference type="InterPro" id="IPR011011">
    <property type="entry name" value="Znf_FYVE_PHD"/>
</dbReference>
<dbReference type="InterPro" id="IPR019787">
    <property type="entry name" value="Znf_PHD-finger"/>
</dbReference>
<evidence type="ECO:0000313" key="9">
    <source>
        <dbReference type="Proteomes" id="UP000683360"/>
    </source>
</evidence>
<evidence type="ECO:0000256" key="5">
    <source>
        <dbReference type="SAM" id="Coils"/>
    </source>
</evidence>
<dbReference type="SMART" id="SM00249">
    <property type="entry name" value="PHD"/>
    <property type="match status" value="1"/>
</dbReference>
<keyword evidence="5" id="KW-0175">Coiled coil</keyword>
<evidence type="ECO:0000256" key="6">
    <source>
        <dbReference type="SAM" id="MobiDB-lite"/>
    </source>
</evidence>
<gene>
    <name evidence="8" type="ORF">MEDL_3859</name>
</gene>
<name>A0A8S3Q1T4_MYTED</name>
<protein>
    <recommendedName>
        <fullName evidence="7">PHD-type domain-containing protein</fullName>
    </recommendedName>
</protein>
<organism evidence="8 9">
    <name type="scientific">Mytilus edulis</name>
    <name type="common">Blue mussel</name>
    <dbReference type="NCBI Taxonomy" id="6550"/>
    <lineage>
        <taxon>Eukaryota</taxon>
        <taxon>Metazoa</taxon>
        <taxon>Spiralia</taxon>
        <taxon>Lophotrochozoa</taxon>
        <taxon>Mollusca</taxon>
        <taxon>Bivalvia</taxon>
        <taxon>Autobranchia</taxon>
        <taxon>Pteriomorphia</taxon>
        <taxon>Mytilida</taxon>
        <taxon>Mytiloidea</taxon>
        <taxon>Mytilidae</taxon>
        <taxon>Mytilinae</taxon>
        <taxon>Mytilus</taxon>
    </lineage>
</organism>
<feature type="compositionally biased region" description="Polar residues" evidence="6">
    <location>
        <begin position="664"/>
        <end position="678"/>
    </location>
</feature>
<proteinExistence type="predicted"/>
<evidence type="ECO:0000259" key="7">
    <source>
        <dbReference type="PROSITE" id="PS50016"/>
    </source>
</evidence>
<evidence type="ECO:0000256" key="4">
    <source>
        <dbReference type="PROSITE-ProRule" id="PRU00146"/>
    </source>
</evidence>
<feature type="coiled-coil region" evidence="5">
    <location>
        <begin position="480"/>
        <end position="507"/>
    </location>
</feature>
<evidence type="ECO:0000313" key="8">
    <source>
        <dbReference type="EMBL" id="CAG2188434.1"/>
    </source>
</evidence>
<evidence type="ECO:0000256" key="1">
    <source>
        <dbReference type="ARBA" id="ARBA00022723"/>
    </source>
</evidence>
<evidence type="ECO:0000256" key="3">
    <source>
        <dbReference type="ARBA" id="ARBA00022833"/>
    </source>
</evidence>
<dbReference type="Gene3D" id="3.30.40.10">
    <property type="entry name" value="Zinc/RING finger domain, C3HC4 (zinc finger)"/>
    <property type="match status" value="1"/>
</dbReference>
<evidence type="ECO:0000256" key="2">
    <source>
        <dbReference type="ARBA" id="ARBA00022771"/>
    </source>
</evidence>
<dbReference type="OrthoDB" id="8053712at2759"/>
<feature type="region of interest" description="Disordered" evidence="6">
    <location>
        <begin position="621"/>
        <end position="678"/>
    </location>
</feature>
<keyword evidence="1" id="KW-0479">Metal-binding</keyword>
<dbReference type="Proteomes" id="UP000683360">
    <property type="component" value="Unassembled WGS sequence"/>
</dbReference>
<dbReference type="GO" id="GO:0008270">
    <property type="term" value="F:zinc ion binding"/>
    <property type="evidence" value="ECO:0007669"/>
    <property type="project" value="UniProtKB-KW"/>
</dbReference>
<accession>A0A8S3Q1T4</accession>
<comment type="caution">
    <text evidence="8">The sequence shown here is derived from an EMBL/GenBank/DDBJ whole genome shotgun (WGS) entry which is preliminary data.</text>
</comment>
<keyword evidence="3" id="KW-0862">Zinc</keyword>
<dbReference type="InterPro" id="IPR019786">
    <property type="entry name" value="Zinc_finger_PHD-type_CS"/>
</dbReference>
<dbReference type="SUPFAM" id="SSF57903">
    <property type="entry name" value="FYVE/PHD zinc finger"/>
    <property type="match status" value="1"/>
</dbReference>
<dbReference type="EMBL" id="CAJPWZ010000237">
    <property type="protein sequence ID" value="CAG2188434.1"/>
    <property type="molecule type" value="Genomic_DNA"/>
</dbReference>
<reference evidence="8" key="1">
    <citation type="submission" date="2021-03" db="EMBL/GenBank/DDBJ databases">
        <authorList>
            <person name="Bekaert M."/>
        </authorList>
    </citation>
    <scope>NUCLEOTIDE SEQUENCE</scope>
</reference>
<keyword evidence="2 4" id="KW-0863">Zinc-finger</keyword>
<feature type="domain" description="PHD-type" evidence="7">
    <location>
        <begin position="328"/>
        <end position="382"/>
    </location>
</feature>
<feature type="region of interest" description="Disordered" evidence="6">
    <location>
        <begin position="298"/>
        <end position="321"/>
    </location>
</feature>